<feature type="domain" description="IclR-ED" evidence="5">
    <location>
        <begin position="73"/>
        <end position="257"/>
    </location>
</feature>
<organism evidence="6 7">
    <name type="scientific">Hungatella hathewayi WAL-18680</name>
    <dbReference type="NCBI Taxonomy" id="742737"/>
    <lineage>
        <taxon>Bacteria</taxon>
        <taxon>Bacillati</taxon>
        <taxon>Bacillota</taxon>
        <taxon>Clostridia</taxon>
        <taxon>Lachnospirales</taxon>
        <taxon>Lachnospiraceae</taxon>
        <taxon>Hungatella</taxon>
    </lineage>
</organism>
<dbReference type="EMBL" id="ADLN01000010">
    <property type="protein sequence ID" value="EHI60867.1"/>
    <property type="molecule type" value="Genomic_DNA"/>
</dbReference>
<evidence type="ECO:0008006" key="8">
    <source>
        <dbReference type="Google" id="ProtNLM"/>
    </source>
</evidence>
<dbReference type="InterPro" id="IPR029016">
    <property type="entry name" value="GAF-like_dom_sf"/>
</dbReference>
<dbReference type="OrthoDB" id="9791752at2"/>
<dbReference type="InterPro" id="IPR005471">
    <property type="entry name" value="Tscrpt_reg_IclR_N"/>
</dbReference>
<dbReference type="InterPro" id="IPR050707">
    <property type="entry name" value="HTH_MetabolicPath_Reg"/>
</dbReference>
<dbReference type="GO" id="GO:0003677">
    <property type="term" value="F:DNA binding"/>
    <property type="evidence" value="ECO:0007669"/>
    <property type="project" value="UniProtKB-KW"/>
</dbReference>
<evidence type="ECO:0000256" key="1">
    <source>
        <dbReference type="ARBA" id="ARBA00023015"/>
    </source>
</evidence>
<evidence type="ECO:0000313" key="6">
    <source>
        <dbReference type="EMBL" id="EHI60867.1"/>
    </source>
</evidence>
<evidence type="ECO:0000313" key="7">
    <source>
        <dbReference type="Proteomes" id="UP000005384"/>
    </source>
</evidence>
<dbReference type="Proteomes" id="UP000005384">
    <property type="component" value="Unassembled WGS sequence"/>
</dbReference>
<dbReference type="PANTHER" id="PTHR30136:SF24">
    <property type="entry name" value="HTH-TYPE TRANSCRIPTIONAL REPRESSOR ALLR"/>
    <property type="match status" value="1"/>
</dbReference>
<dbReference type="GO" id="GO:0003700">
    <property type="term" value="F:DNA-binding transcription factor activity"/>
    <property type="evidence" value="ECO:0007669"/>
    <property type="project" value="TreeGrafter"/>
</dbReference>
<keyword evidence="3" id="KW-0804">Transcription</keyword>
<evidence type="ECO:0000259" key="5">
    <source>
        <dbReference type="PROSITE" id="PS51078"/>
    </source>
</evidence>
<dbReference type="GO" id="GO:0045892">
    <property type="term" value="P:negative regulation of DNA-templated transcription"/>
    <property type="evidence" value="ECO:0007669"/>
    <property type="project" value="TreeGrafter"/>
</dbReference>
<evidence type="ECO:0000256" key="3">
    <source>
        <dbReference type="ARBA" id="ARBA00023163"/>
    </source>
</evidence>
<dbReference type="HOGENOM" id="CLU_062618_7_1_9"/>
<keyword evidence="7" id="KW-1185">Reference proteome</keyword>
<proteinExistence type="predicted"/>
<dbReference type="AlphaFoldDB" id="G5ICD0"/>
<reference evidence="6 7" key="1">
    <citation type="submission" date="2011-08" db="EMBL/GenBank/DDBJ databases">
        <title>The Genome Sequence of Clostridium hathewayi WAL-18680.</title>
        <authorList>
            <consortium name="The Broad Institute Genome Sequencing Platform"/>
            <person name="Earl A."/>
            <person name="Ward D."/>
            <person name="Feldgarden M."/>
            <person name="Gevers D."/>
            <person name="Finegold S.M."/>
            <person name="Summanen P.H."/>
            <person name="Molitoris D.R."/>
            <person name="Song M."/>
            <person name="Daigneault M."/>
            <person name="Allen-Vercoe E."/>
            <person name="Young S.K."/>
            <person name="Zeng Q."/>
            <person name="Gargeya S."/>
            <person name="Fitzgerald M."/>
            <person name="Haas B."/>
            <person name="Abouelleil A."/>
            <person name="Alvarado L."/>
            <person name="Arachchi H.M."/>
            <person name="Berlin A."/>
            <person name="Brown A."/>
            <person name="Chapman S.B."/>
            <person name="Chen Z."/>
            <person name="Dunbar C."/>
            <person name="Freedman E."/>
            <person name="Gearin G."/>
            <person name="Gellesch M."/>
            <person name="Goldberg J."/>
            <person name="Griggs A."/>
            <person name="Gujja S."/>
            <person name="Heiman D."/>
            <person name="Howarth C."/>
            <person name="Larson L."/>
            <person name="Lui A."/>
            <person name="MacDonald P.J.P."/>
            <person name="Montmayeur A."/>
            <person name="Murphy C."/>
            <person name="Neiman D."/>
            <person name="Pearson M."/>
            <person name="Priest M."/>
            <person name="Roberts A."/>
            <person name="Saif S."/>
            <person name="Shea T."/>
            <person name="Shenoy N."/>
            <person name="Sisk P."/>
            <person name="Stolte C."/>
            <person name="Sykes S."/>
            <person name="Wortman J."/>
            <person name="Nusbaum C."/>
            <person name="Birren B."/>
        </authorList>
    </citation>
    <scope>NUCLEOTIDE SEQUENCE [LARGE SCALE GENOMIC DNA]</scope>
    <source>
        <strain evidence="6 7">WAL-18680</strain>
    </source>
</reference>
<dbReference type="PANTHER" id="PTHR30136">
    <property type="entry name" value="HELIX-TURN-HELIX TRANSCRIPTIONAL REGULATOR, ICLR FAMILY"/>
    <property type="match status" value="1"/>
</dbReference>
<sequence>MKSGDAISSNQSSEKLLKLLEFLSTQGEPLRLIDIAKALDMNSSTVLRFLTTLINNDYVAQEPETSKYYLTYKLCALGQQIKGHKQLSTTTAPYLQELARNVGETCCLAINQGNQVVYIDVVESPGQIVKAMQRIGHIAPLHCTGIGKLLLTNYSEEQIDALIAHTGLTRYTDKTITTKEELLKELALVKSRGYAYDNEECELGTRCVSFPIYDYSDRVIAGFSVTGPSVRLNDEFFEKWIPYMHNLSIKLSHLFGYQNLSVKN</sequence>
<keyword evidence="2" id="KW-0238">DNA-binding</keyword>
<dbReference type="InterPro" id="IPR036388">
    <property type="entry name" value="WH-like_DNA-bd_sf"/>
</dbReference>
<dbReference type="SMART" id="SM00346">
    <property type="entry name" value="HTH_ICLR"/>
    <property type="match status" value="1"/>
</dbReference>
<accession>G5ICD0</accession>
<dbReference type="InterPro" id="IPR014757">
    <property type="entry name" value="Tscrpt_reg_IclR_C"/>
</dbReference>
<name>G5ICD0_9FIRM</name>
<dbReference type="RefSeq" id="WP_006779143.1">
    <property type="nucleotide sequence ID" value="NZ_CP040506.1"/>
</dbReference>
<dbReference type="PROSITE" id="PS51078">
    <property type="entry name" value="ICLR_ED"/>
    <property type="match status" value="1"/>
</dbReference>
<comment type="caution">
    <text evidence="6">The sequence shown here is derived from an EMBL/GenBank/DDBJ whole genome shotgun (WGS) entry which is preliminary data.</text>
</comment>
<evidence type="ECO:0000259" key="4">
    <source>
        <dbReference type="PROSITE" id="PS51077"/>
    </source>
</evidence>
<dbReference type="Gene3D" id="3.30.450.40">
    <property type="match status" value="1"/>
</dbReference>
<keyword evidence="1" id="KW-0805">Transcription regulation</keyword>
<evidence type="ECO:0000256" key="2">
    <source>
        <dbReference type="ARBA" id="ARBA00023125"/>
    </source>
</evidence>
<dbReference type="SUPFAM" id="SSF55781">
    <property type="entry name" value="GAF domain-like"/>
    <property type="match status" value="1"/>
</dbReference>
<dbReference type="SUPFAM" id="SSF46785">
    <property type="entry name" value="Winged helix' DNA-binding domain"/>
    <property type="match status" value="1"/>
</dbReference>
<dbReference type="PATRIC" id="fig|742737.3.peg.1162"/>
<gene>
    <name evidence="6" type="ORF">HMPREF9473_01157</name>
</gene>
<protein>
    <recommendedName>
        <fullName evidence="8">HTH iclR-type domain-containing protein</fullName>
    </recommendedName>
</protein>
<feature type="domain" description="HTH iclR-type" evidence="4">
    <location>
        <begin position="10"/>
        <end position="72"/>
    </location>
</feature>
<dbReference type="InterPro" id="IPR036390">
    <property type="entry name" value="WH_DNA-bd_sf"/>
</dbReference>
<dbReference type="Pfam" id="PF09339">
    <property type="entry name" value="HTH_IclR"/>
    <property type="match status" value="1"/>
</dbReference>
<dbReference type="PROSITE" id="PS51077">
    <property type="entry name" value="HTH_ICLR"/>
    <property type="match status" value="1"/>
</dbReference>
<dbReference type="Pfam" id="PF01614">
    <property type="entry name" value="IclR_C"/>
    <property type="match status" value="1"/>
</dbReference>
<dbReference type="Gene3D" id="1.10.10.10">
    <property type="entry name" value="Winged helix-like DNA-binding domain superfamily/Winged helix DNA-binding domain"/>
    <property type="match status" value="1"/>
</dbReference>